<evidence type="ECO:0000256" key="3">
    <source>
        <dbReference type="SAM" id="Phobius"/>
    </source>
</evidence>
<dbReference type="Gene3D" id="2.60.40.10">
    <property type="entry name" value="Immunoglobulins"/>
    <property type="match status" value="3"/>
</dbReference>
<evidence type="ECO:0000256" key="1">
    <source>
        <dbReference type="ARBA" id="ARBA00022737"/>
    </source>
</evidence>
<dbReference type="InterPro" id="IPR013783">
    <property type="entry name" value="Ig-like_fold"/>
</dbReference>
<evidence type="ECO:0000256" key="2">
    <source>
        <dbReference type="SAM" id="MobiDB-lite"/>
    </source>
</evidence>
<evidence type="ECO:0000259" key="4">
    <source>
        <dbReference type="PROSITE" id="PS50853"/>
    </source>
</evidence>
<dbReference type="GO" id="GO:0031430">
    <property type="term" value="C:M band"/>
    <property type="evidence" value="ECO:0007669"/>
    <property type="project" value="TreeGrafter"/>
</dbReference>
<feature type="region of interest" description="Disordered" evidence="2">
    <location>
        <begin position="443"/>
        <end position="540"/>
    </location>
</feature>
<evidence type="ECO:0000313" key="6">
    <source>
        <dbReference type="Proteomes" id="UP000747542"/>
    </source>
</evidence>
<gene>
    <name evidence="5" type="primary">Robo1-L2</name>
    <name evidence="5" type="ORF">Hamer_G030376</name>
</gene>
<keyword evidence="1" id="KW-0677">Repeat</keyword>
<name>A0A8J5TK78_HOMAM</name>
<feature type="compositionally biased region" description="Polar residues" evidence="2">
    <location>
        <begin position="592"/>
        <end position="604"/>
    </location>
</feature>
<feature type="region of interest" description="Disordered" evidence="2">
    <location>
        <begin position="592"/>
        <end position="621"/>
    </location>
</feature>
<dbReference type="AlphaFoldDB" id="A0A8J5TK78"/>
<dbReference type="CDD" id="cd00063">
    <property type="entry name" value="FN3"/>
    <property type="match status" value="3"/>
</dbReference>
<dbReference type="InterPro" id="IPR036116">
    <property type="entry name" value="FN3_sf"/>
</dbReference>
<feature type="compositionally biased region" description="Polar residues" evidence="2">
    <location>
        <begin position="694"/>
        <end position="704"/>
    </location>
</feature>
<dbReference type="EMBL" id="JAHLQT010008881">
    <property type="protein sequence ID" value="KAG7173808.1"/>
    <property type="molecule type" value="Genomic_DNA"/>
</dbReference>
<feature type="compositionally biased region" description="Pro residues" evidence="2">
    <location>
        <begin position="457"/>
        <end position="466"/>
    </location>
</feature>
<dbReference type="InterPro" id="IPR003961">
    <property type="entry name" value="FN3_dom"/>
</dbReference>
<sequence>MWSPDQRGAWTTASTQQTATSSHTPTPVSLTVTDLRPETRYMFVVRARNSHGVSRPSPVTHTVKTLAQGAGGAPPLHEIRARLSQPAVRLVSVEPASAASLQLSWQLLVDSALLEGVYVRYRPLETEHGSPAGGLSVETVPFHGNGPPPTSHVVSNLRPATWYELFVVPFYRSVEGQATAAVRATTLESAPAVPPLGLHYSYINATAVRITWDPIPAHSSNGRITGYNLQVSDAVNQSHVVLNTTVNSTWTLVPGLVLGATYRVTLRGVTARGPGPISTPLNLTIPPGATSYPPDIKESSPFDNNTYLIVGISVAAAVLFAALAATVYCIYRRRQNNKCPQYYSKGEGSGPWSEYPGCWGETGVGVGVTGTMYTDVGSHGVPITQLYHRPTAPASSKSGYEGRQPEDVYEDPDGLRLVSFGGHVDPRCMSPEPYATTPLIRDIFRGPGGSLTGPVLQFPPPPPPPIMGGDQSSDNTLASTGSRGQSPSTRLLLQQLPYGGSSSGGSHRSHGSPLLGPRPPRSNLRAPPSPLAGHGMTGTGDYEVRLMNMRGPHPRLEGDEQRYRTELGTEDGPMGLNIPEEASDVEWYSQPLLNGRTSPESSTLGDAESEDESRCSSGGSCCSADHPLSHAQDLNWAEALRAAGEARWGRGGSFCSTDDSTYAPTQSLHARPPRPPCPKKHKPRLQYNHHANLDPQTSVTSPLV</sequence>
<feature type="domain" description="Fibronectin type-III" evidence="4">
    <location>
        <begin position="1"/>
        <end position="68"/>
    </location>
</feature>
<keyword evidence="3" id="KW-1133">Transmembrane helix</keyword>
<dbReference type="GO" id="GO:0045214">
    <property type="term" value="P:sarcomere organization"/>
    <property type="evidence" value="ECO:0007669"/>
    <property type="project" value="TreeGrafter"/>
</dbReference>
<dbReference type="SUPFAM" id="SSF49265">
    <property type="entry name" value="Fibronectin type III"/>
    <property type="match status" value="2"/>
</dbReference>
<dbReference type="PANTHER" id="PTHR13817:SF172">
    <property type="entry name" value="IG-LIKE DOMAIN-CONTAINING PROTEIN"/>
    <property type="match status" value="1"/>
</dbReference>
<reference evidence="5" key="1">
    <citation type="journal article" date="2021" name="Sci. Adv.">
        <title>The American lobster genome reveals insights on longevity, neural, and immune adaptations.</title>
        <authorList>
            <person name="Polinski J.M."/>
            <person name="Zimin A.V."/>
            <person name="Clark K.F."/>
            <person name="Kohn A.B."/>
            <person name="Sadowski N."/>
            <person name="Timp W."/>
            <person name="Ptitsyn A."/>
            <person name="Khanna P."/>
            <person name="Romanova D.Y."/>
            <person name="Williams P."/>
            <person name="Greenwood S.J."/>
            <person name="Moroz L.L."/>
            <person name="Walt D.R."/>
            <person name="Bodnar A.G."/>
        </authorList>
    </citation>
    <scope>NUCLEOTIDE SEQUENCE</scope>
    <source>
        <strain evidence="5">GMGI-L3</strain>
    </source>
</reference>
<keyword evidence="3" id="KW-0812">Transmembrane</keyword>
<proteinExistence type="predicted"/>
<feature type="domain" description="Fibronectin type-III" evidence="4">
    <location>
        <begin position="87"/>
        <end position="189"/>
    </location>
</feature>
<evidence type="ECO:0000313" key="5">
    <source>
        <dbReference type="EMBL" id="KAG7173808.1"/>
    </source>
</evidence>
<feature type="compositionally biased region" description="Polar residues" evidence="2">
    <location>
        <begin position="659"/>
        <end position="668"/>
    </location>
</feature>
<feature type="region of interest" description="Disordered" evidence="2">
    <location>
        <begin position="390"/>
        <end position="412"/>
    </location>
</feature>
<feature type="region of interest" description="Disordered" evidence="2">
    <location>
        <begin position="1"/>
        <end position="30"/>
    </location>
</feature>
<accession>A0A8J5TK78</accession>
<dbReference type="Pfam" id="PF00041">
    <property type="entry name" value="fn3"/>
    <property type="match status" value="2"/>
</dbReference>
<comment type="caution">
    <text evidence="5">The sequence shown here is derived from an EMBL/GenBank/DDBJ whole genome shotgun (WGS) entry which is preliminary data.</text>
</comment>
<keyword evidence="6" id="KW-1185">Reference proteome</keyword>
<keyword evidence="3" id="KW-0472">Membrane</keyword>
<feature type="transmembrane region" description="Helical" evidence="3">
    <location>
        <begin position="307"/>
        <end position="331"/>
    </location>
</feature>
<protein>
    <submittedName>
        <fullName evidence="5">Roundabout 1-like 2</fullName>
    </submittedName>
</protein>
<dbReference type="SMART" id="SM00060">
    <property type="entry name" value="FN3"/>
    <property type="match status" value="3"/>
</dbReference>
<dbReference type="PROSITE" id="PS50853">
    <property type="entry name" value="FN3"/>
    <property type="match status" value="3"/>
</dbReference>
<dbReference type="Proteomes" id="UP000747542">
    <property type="component" value="Unassembled WGS sequence"/>
</dbReference>
<feature type="compositionally biased region" description="Low complexity" evidence="2">
    <location>
        <begin position="491"/>
        <end position="515"/>
    </location>
</feature>
<organism evidence="5 6">
    <name type="scientific">Homarus americanus</name>
    <name type="common">American lobster</name>
    <dbReference type="NCBI Taxonomy" id="6706"/>
    <lineage>
        <taxon>Eukaryota</taxon>
        <taxon>Metazoa</taxon>
        <taxon>Ecdysozoa</taxon>
        <taxon>Arthropoda</taxon>
        <taxon>Crustacea</taxon>
        <taxon>Multicrustacea</taxon>
        <taxon>Malacostraca</taxon>
        <taxon>Eumalacostraca</taxon>
        <taxon>Eucarida</taxon>
        <taxon>Decapoda</taxon>
        <taxon>Pleocyemata</taxon>
        <taxon>Astacidea</taxon>
        <taxon>Nephropoidea</taxon>
        <taxon>Nephropidae</taxon>
        <taxon>Homarus</taxon>
    </lineage>
</organism>
<feature type="domain" description="Fibronectin type-III" evidence="4">
    <location>
        <begin position="194"/>
        <end position="288"/>
    </location>
</feature>
<dbReference type="PANTHER" id="PTHR13817">
    <property type="entry name" value="TITIN"/>
    <property type="match status" value="1"/>
</dbReference>
<feature type="region of interest" description="Disordered" evidence="2">
    <location>
        <begin position="659"/>
        <end position="704"/>
    </location>
</feature>
<dbReference type="InterPro" id="IPR050964">
    <property type="entry name" value="Striated_Muscle_Regulatory"/>
</dbReference>
<feature type="compositionally biased region" description="Low complexity" evidence="2">
    <location>
        <begin position="11"/>
        <end position="27"/>
    </location>
</feature>
<feature type="compositionally biased region" description="Polar residues" evidence="2">
    <location>
        <begin position="470"/>
        <end position="489"/>
    </location>
</feature>